<dbReference type="GeneID" id="54459718"/>
<sequence>MTLTTILKQTGVSGTRVPGVLQDWRTLMSQEYDAKWESIPPKQRALSVQFSLSPSEESVRQGLLSDAEGSTGYLHQPFSPLFSKLSAELREIIYREALCNDPGLYIRPSWETTSKQEQDHKPRLTCTTAARFEDEPLIFWRQWESYEDQVEAKKPVLSLPLTCRAIYLETIDLLYAVNTFILEDPSLLLLSSSIPPQRFDNIRALSLHFTQYGSYSPELRRQGMKTWERVWSTIAKLEKLRTLHIDLIAEMDNEEEWLAPLNSLRCSGHFTVRTDDEPLDKVVRRIRREGGTFSIQLDLSSPLGMSMSDARGVPGWTY</sequence>
<evidence type="ECO:0000313" key="2">
    <source>
        <dbReference type="EMBL" id="KAF2816137.1"/>
    </source>
</evidence>
<evidence type="ECO:0000313" key="4">
    <source>
        <dbReference type="RefSeq" id="XP_033583101.1"/>
    </source>
</evidence>
<proteinExistence type="predicted"/>
<accession>A0A6A6Z789</accession>
<dbReference type="PANTHER" id="PTHR38790">
    <property type="entry name" value="2EXR DOMAIN-CONTAINING PROTEIN-RELATED"/>
    <property type="match status" value="1"/>
</dbReference>
<gene>
    <name evidence="2 4" type="ORF">BDZ99DRAFT_458034</name>
</gene>
<dbReference type="RefSeq" id="XP_033583101.1">
    <property type="nucleotide sequence ID" value="XM_033718825.1"/>
</dbReference>
<dbReference type="InterPro" id="IPR056632">
    <property type="entry name" value="DUF7730"/>
</dbReference>
<dbReference type="Proteomes" id="UP000504636">
    <property type="component" value="Unplaced"/>
</dbReference>
<dbReference type="AlphaFoldDB" id="A0A6A6Z789"/>
<keyword evidence="3" id="KW-1185">Reference proteome</keyword>
<reference evidence="4" key="3">
    <citation type="submission" date="2025-04" db="UniProtKB">
        <authorList>
            <consortium name="RefSeq"/>
        </authorList>
    </citation>
    <scope>IDENTIFICATION</scope>
    <source>
        <strain evidence="4">CBS 304.34</strain>
    </source>
</reference>
<protein>
    <recommendedName>
        <fullName evidence="1">DUF7730 domain-containing protein</fullName>
    </recommendedName>
</protein>
<dbReference type="OrthoDB" id="4757095at2759"/>
<reference evidence="4" key="2">
    <citation type="submission" date="2020-04" db="EMBL/GenBank/DDBJ databases">
        <authorList>
            <consortium name="NCBI Genome Project"/>
        </authorList>
    </citation>
    <scope>NUCLEOTIDE SEQUENCE</scope>
    <source>
        <strain evidence="4">CBS 304.34</strain>
    </source>
</reference>
<name>A0A6A6Z789_9PEZI</name>
<dbReference type="EMBL" id="MU003693">
    <property type="protein sequence ID" value="KAF2816137.1"/>
    <property type="molecule type" value="Genomic_DNA"/>
</dbReference>
<feature type="domain" description="DUF7730" evidence="1">
    <location>
        <begin position="76"/>
        <end position="260"/>
    </location>
</feature>
<reference evidence="2 4" key="1">
    <citation type="journal article" date="2020" name="Stud. Mycol.">
        <title>101 Dothideomycetes genomes: a test case for predicting lifestyles and emergence of pathogens.</title>
        <authorList>
            <person name="Haridas S."/>
            <person name="Albert R."/>
            <person name="Binder M."/>
            <person name="Bloem J."/>
            <person name="Labutti K."/>
            <person name="Salamov A."/>
            <person name="Andreopoulos B."/>
            <person name="Baker S."/>
            <person name="Barry K."/>
            <person name="Bills G."/>
            <person name="Bluhm B."/>
            <person name="Cannon C."/>
            <person name="Castanera R."/>
            <person name="Culley D."/>
            <person name="Daum C."/>
            <person name="Ezra D."/>
            <person name="Gonzalez J."/>
            <person name="Henrissat B."/>
            <person name="Kuo A."/>
            <person name="Liang C."/>
            <person name="Lipzen A."/>
            <person name="Lutzoni F."/>
            <person name="Magnuson J."/>
            <person name="Mondo S."/>
            <person name="Nolan M."/>
            <person name="Ohm R."/>
            <person name="Pangilinan J."/>
            <person name="Park H.-J."/>
            <person name="Ramirez L."/>
            <person name="Alfaro M."/>
            <person name="Sun H."/>
            <person name="Tritt A."/>
            <person name="Yoshinaga Y."/>
            <person name="Zwiers L.-H."/>
            <person name="Turgeon B."/>
            <person name="Goodwin S."/>
            <person name="Spatafora J."/>
            <person name="Crous P."/>
            <person name="Grigoriev I."/>
        </authorList>
    </citation>
    <scope>NUCLEOTIDE SEQUENCE</scope>
    <source>
        <strain evidence="2 4">CBS 304.34</strain>
    </source>
</reference>
<evidence type="ECO:0000259" key="1">
    <source>
        <dbReference type="Pfam" id="PF24864"/>
    </source>
</evidence>
<evidence type="ECO:0000313" key="3">
    <source>
        <dbReference type="Proteomes" id="UP000504636"/>
    </source>
</evidence>
<organism evidence="2">
    <name type="scientific">Mytilinidion resinicola</name>
    <dbReference type="NCBI Taxonomy" id="574789"/>
    <lineage>
        <taxon>Eukaryota</taxon>
        <taxon>Fungi</taxon>
        <taxon>Dikarya</taxon>
        <taxon>Ascomycota</taxon>
        <taxon>Pezizomycotina</taxon>
        <taxon>Dothideomycetes</taxon>
        <taxon>Pleosporomycetidae</taxon>
        <taxon>Mytilinidiales</taxon>
        <taxon>Mytilinidiaceae</taxon>
        <taxon>Mytilinidion</taxon>
    </lineage>
</organism>
<dbReference type="Pfam" id="PF24864">
    <property type="entry name" value="DUF7730"/>
    <property type="match status" value="1"/>
</dbReference>